<keyword evidence="2" id="KW-1133">Transmembrane helix</keyword>
<reference evidence="3" key="1">
    <citation type="journal article" date="2020" name="Nature">
        <title>Giant virus diversity and host interactions through global metagenomics.</title>
        <authorList>
            <person name="Schulz F."/>
            <person name="Roux S."/>
            <person name="Paez-Espino D."/>
            <person name="Jungbluth S."/>
            <person name="Walsh D.A."/>
            <person name="Denef V.J."/>
            <person name="McMahon K.D."/>
            <person name="Konstantinidis K.T."/>
            <person name="Eloe-Fadrosh E.A."/>
            <person name="Kyrpides N.C."/>
            <person name="Woyke T."/>
        </authorList>
    </citation>
    <scope>NUCLEOTIDE SEQUENCE</scope>
    <source>
        <strain evidence="3">GVMAG-M-3300024258-28</strain>
    </source>
</reference>
<keyword evidence="2" id="KW-0812">Transmembrane</keyword>
<evidence type="ECO:0000313" key="3">
    <source>
        <dbReference type="EMBL" id="QHT94210.1"/>
    </source>
</evidence>
<accession>A0A6C0INP8</accession>
<feature type="transmembrane region" description="Helical" evidence="2">
    <location>
        <begin position="139"/>
        <end position="161"/>
    </location>
</feature>
<dbReference type="EMBL" id="MN740217">
    <property type="protein sequence ID" value="QHT94210.1"/>
    <property type="molecule type" value="Genomic_DNA"/>
</dbReference>
<feature type="compositionally biased region" description="Polar residues" evidence="1">
    <location>
        <begin position="14"/>
        <end position="30"/>
    </location>
</feature>
<organism evidence="3">
    <name type="scientific">viral metagenome</name>
    <dbReference type="NCBI Taxonomy" id="1070528"/>
    <lineage>
        <taxon>unclassified sequences</taxon>
        <taxon>metagenomes</taxon>
        <taxon>organismal metagenomes</taxon>
    </lineage>
</organism>
<keyword evidence="2" id="KW-0472">Membrane</keyword>
<evidence type="ECO:0000256" key="2">
    <source>
        <dbReference type="SAM" id="Phobius"/>
    </source>
</evidence>
<sequence length="210" mass="24343">MEGTTSIAELPANDATNTMTQQDTGGNYNPINVHPNPYGISEKNAIMPNPEQTIQPQKTPQENIYLDNNPMGDMPQQRLPSRDIPMDTTKYAQDNQAQPDYIPRQEHMKDFVREHEHMNVDNVLKHEQKKSRIEKIESLLNEFQTPVLIAILYFIFQTPYLDKIVFKKFSFLNLTNMDGNFNIYGLITKSLLFGFSYYAFYTITTMLSEF</sequence>
<evidence type="ECO:0000256" key="1">
    <source>
        <dbReference type="SAM" id="MobiDB-lite"/>
    </source>
</evidence>
<proteinExistence type="predicted"/>
<name>A0A6C0INP8_9ZZZZ</name>
<feature type="region of interest" description="Disordered" evidence="1">
    <location>
        <begin position="1"/>
        <end position="33"/>
    </location>
</feature>
<protein>
    <submittedName>
        <fullName evidence="3">Uncharacterized protein</fullName>
    </submittedName>
</protein>
<dbReference type="AlphaFoldDB" id="A0A6C0INP8"/>
<feature type="transmembrane region" description="Helical" evidence="2">
    <location>
        <begin position="181"/>
        <end position="200"/>
    </location>
</feature>